<sequence length="835" mass="90449">MSDNTTLVAIGAKEAEKLSTDDVFKKLDSSNKGLTDQEAQQRLQRFGTNTLDEKRDNPWLKFLSYFWGPIPWMIEAAAILSAIGSAWVTFIVVFSLLVINGLIGFWEEHKAADALAALKNQLALKTRVLHDGKWTEMAADQLVPGDIIRVRLGDIIAADVKLLEGNYLSVDQSALTGESLPVNKKSGDVAYSGTIAKQGEMTALVTATGNQTFFGQTAKLVENAGAVSHFQKAVIKVGDFLIFIALGLAIILIVVELIRGQPWLKLLQFILILVVASIPIAMPAVLSVTMALGALALSRMKAIVSRLQSIEEMAGIDILCSDKTGTLTQNKLTLGDGVLFGATDKDELLLAGALASRAEDNDAIDMAVLGGLGDLKALKSWKVTGFTPFDPVGKRTAGKATDSDGKEWQFTKGAPQIIVGLAKLTGEDAKRADQTVNEMAAKGFRTLGVARSSDGQNWDFLGILPLFDPPRIDSKETIAQAKAHGIQVKMVTGDNMAIAKEIAGQLGLGTNIQTTEVLFDSEGRPVAGAAEQMEKLDGFAQVLPEHKYGIVKALQERGHLIGMTGDGVNDAPALKQAEVGIAVSGATDAARAAASLVLTAPGLSTIIKAVEEARRIFERMTSYTIYRIAMTIDIMVFVVLAMLFFNSFPLTAIMIVILALLDDIPIMTIAYDNTRVDPKPVRWDMHRVIAIAATLGGLSVLETFGLLLIGKEMLHLPTPILQTLVFLQLVAGGHLMLFLTRTRGVFWKRPYPSWQLASAIVATQVVAVLICGFGFLVPTLPWIFIGLAWVYNTMWMIALDIIKLGIYRVVEFRARHQHLLVSTMNQPLHPFSTPK</sequence>
<dbReference type="InterPro" id="IPR023214">
    <property type="entry name" value="HAD_sf"/>
</dbReference>
<dbReference type="KEGG" id="afi:Acife_0797"/>
<feature type="transmembrane region" description="Helical" evidence="12">
    <location>
        <begin position="62"/>
        <end position="80"/>
    </location>
</feature>
<evidence type="ECO:0000256" key="8">
    <source>
        <dbReference type="ARBA" id="ARBA00022842"/>
    </source>
</evidence>
<dbReference type="eggNOG" id="COG0474">
    <property type="taxonomic scope" value="Bacteria"/>
</dbReference>
<dbReference type="Gene3D" id="3.40.50.1000">
    <property type="entry name" value="HAD superfamily/HAD-like"/>
    <property type="match status" value="1"/>
</dbReference>
<evidence type="ECO:0000259" key="13">
    <source>
        <dbReference type="SMART" id="SM00831"/>
    </source>
</evidence>
<feature type="transmembrane region" description="Helical" evidence="12">
    <location>
        <begin position="240"/>
        <end position="258"/>
    </location>
</feature>
<dbReference type="AlphaFoldDB" id="G0JM38"/>
<reference evidence="14 15" key="1">
    <citation type="journal article" date="2011" name="J. Bacteriol.">
        <title>Draft genome of the psychrotolerant acidophile Acidithiobacillus ferrivorans SS3.</title>
        <authorList>
            <person name="Liljeqvist M."/>
            <person name="Valdes J."/>
            <person name="Holmes D.S."/>
            <person name="Dopson M."/>
        </authorList>
    </citation>
    <scope>NUCLEOTIDE SEQUENCE [LARGE SCALE GENOMIC DNA]</scope>
    <source>
        <strain evidence="14 15">SS3</strain>
    </source>
</reference>
<dbReference type="SFLD" id="SFLDG00002">
    <property type="entry name" value="C1.7:_P-type_atpase_like"/>
    <property type="match status" value="1"/>
</dbReference>
<dbReference type="PRINTS" id="PR00119">
    <property type="entry name" value="CATATPASE"/>
</dbReference>
<dbReference type="InterPro" id="IPR036412">
    <property type="entry name" value="HAD-like_sf"/>
</dbReference>
<feature type="transmembrane region" description="Helical" evidence="12">
    <location>
        <begin position="782"/>
        <end position="806"/>
    </location>
</feature>
<evidence type="ECO:0000256" key="4">
    <source>
        <dbReference type="ARBA" id="ARBA00022692"/>
    </source>
</evidence>
<feature type="transmembrane region" description="Helical" evidence="12">
    <location>
        <begin position="751"/>
        <end position="776"/>
    </location>
</feature>
<accession>G0JM38</accession>
<dbReference type="PANTHER" id="PTHR42861">
    <property type="entry name" value="CALCIUM-TRANSPORTING ATPASE"/>
    <property type="match status" value="1"/>
</dbReference>
<keyword evidence="3" id="KW-0597">Phosphoprotein</keyword>
<dbReference type="SUPFAM" id="SSF81653">
    <property type="entry name" value="Calcium ATPase, transduction domain A"/>
    <property type="match status" value="1"/>
</dbReference>
<evidence type="ECO:0000313" key="15">
    <source>
        <dbReference type="Proteomes" id="UP000009220"/>
    </source>
</evidence>
<comment type="subcellular location">
    <subcellularLocation>
        <location evidence="1">Membrane</location>
        <topology evidence="1">Multi-pass membrane protein</topology>
    </subcellularLocation>
</comment>
<dbReference type="Pfam" id="PF00702">
    <property type="entry name" value="Hydrolase"/>
    <property type="match status" value="1"/>
</dbReference>
<evidence type="ECO:0000256" key="10">
    <source>
        <dbReference type="ARBA" id="ARBA00022989"/>
    </source>
</evidence>
<evidence type="ECO:0000313" key="14">
    <source>
        <dbReference type="EMBL" id="AEM46988.1"/>
    </source>
</evidence>
<dbReference type="InterPro" id="IPR023298">
    <property type="entry name" value="ATPase_P-typ_TM_dom_sf"/>
</dbReference>
<dbReference type="SUPFAM" id="SSF81665">
    <property type="entry name" value="Calcium ATPase, transmembrane domain M"/>
    <property type="match status" value="1"/>
</dbReference>
<dbReference type="InterPro" id="IPR008250">
    <property type="entry name" value="ATPase_P-typ_transduc_dom_A_sf"/>
</dbReference>
<keyword evidence="6" id="KW-0547">Nucleotide-binding</keyword>
<gene>
    <name evidence="14" type="ORF">Acife_0797</name>
</gene>
<keyword evidence="9" id="KW-1278">Translocase</keyword>
<feature type="transmembrane region" description="Helical" evidence="12">
    <location>
        <begin position="720"/>
        <end position="739"/>
    </location>
</feature>
<dbReference type="STRING" id="743299.Acife_0797"/>
<dbReference type="Gene3D" id="3.40.1110.10">
    <property type="entry name" value="Calcium-transporting ATPase, cytoplasmic domain N"/>
    <property type="match status" value="1"/>
</dbReference>
<dbReference type="GO" id="GO:0046872">
    <property type="term" value="F:metal ion binding"/>
    <property type="evidence" value="ECO:0007669"/>
    <property type="project" value="UniProtKB-KW"/>
</dbReference>
<dbReference type="Gene3D" id="1.20.1110.10">
    <property type="entry name" value="Calcium-transporting ATPase, transmembrane domain"/>
    <property type="match status" value="1"/>
</dbReference>
<keyword evidence="4 12" id="KW-0812">Transmembrane</keyword>
<evidence type="ECO:0000256" key="11">
    <source>
        <dbReference type="ARBA" id="ARBA00023136"/>
    </source>
</evidence>
<feature type="transmembrane region" description="Helical" evidence="12">
    <location>
        <begin position="270"/>
        <end position="297"/>
    </location>
</feature>
<dbReference type="RefSeq" id="WP_014028255.1">
    <property type="nucleotide sequence ID" value="NC_015942.1"/>
</dbReference>
<dbReference type="NCBIfam" id="TIGR01647">
    <property type="entry name" value="ATPase-IIIA_H"/>
    <property type="match status" value="1"/>
</dbReference>
<evidence type="ECO:0000256" key="5">
    <source>
        <dbReference type="ARBA" id="ARBA00022723"/>
    </source>
</evidence>
<name>G0JM38_9PROT</name>
<dbReference type="NCBIfam" id="TIGR01494">
    <property type="entry name" value="ATPase_P-type"/>
    <property type="match status" value="2"/>
</dbReference>
<comment type="similarity">
    <text evidence="2">Belongs to the cation transport ATPase (P-type) (TC 3.A.3) family. Type IIIA subfamily.</text>
</comment>
<dbReference type="CDD" id="cd02076">
    <property type="entry name" value="P-type_ATPase_H"/>
    <property type="match status" value="1"/>
</dbReference>
<dbReference type="FunFam" id="3.40.1110.10:FF:000005">
    <property type="entry name" value="Plasma membrane ATPase"/>
    <property type="match status" value="1"/>
</dbReference>
<dbReference type="SUPFAM" id="SSF56784">
    <property type="entry name" value="HAD-like"/>
    <property type="match status" value="1"/>
</dbReference>
<keyword evidence="8" id="KW-0460">Magnesium</keyword>
<evidence type="ECO:0000256" key="12">
    <source>
        <dbReference type="SAM" id="Phobius"/>
    </source>
</evidence>
<proteinExistence type="inferred from homology"/>
<dbReference type="SMART" id="SM00831">
    <property type="entry name" value="Cation_ATPase_N"/>
    <property type="match status" value="1"/>
</dbReference>
<evidence type="ECO:0000256" key="9">
    <source>
        <dbReference type="ARBA" id="ARBA00022967"/>
    </source>
</evidence>
<keyword evidence="11 12" id="KW-0472">Membrane</keyword>
<feature type="transmembrane region" description="Helical" evidence="12">
    <location>
        <begin position="624"/>
        <end position="644"/>
    </location>
</feature>
<keyword evidence="7" id="KW-0067">ATP-binding</keyword>
<dbReference type="InterPro" id="IPR018303">
    <property type="entry name" value="ATPase_P-typ_P_site"/>
</dbReference>
<dbReference type="EMBL" id="CP002985">
    <property type="protein sequence ID" value="AEM46988.1"/>
    <property type="molecule type" value="Genomic_DNA"/>
</dbReference>
<dbReference type="FunFam" id="2.70.150.10:FF:000042">
    <property type="entry name" value="Plasma membrane ATPase"/>
    <property type="match status" value="1"/>
</dbReference>
<feature type="domain" description="Cation-transporting P-type ATPase N-terminal" evidence="13">
    <location>
        <begin position="14"/>
        <end position="86"/>
    </location>
</feature>
<dbReference type="GO" id="GO:0016887">
    <property type="term" value="F:ATP hydrolysis activity"/>
    <property type="evidence" value="ECO:0007669"/>
    <property type="project" value="InterPro"/>
</dbReference>
<dbReference type="InterPro" id="IPR004014">
    <property type="entry name" value="ATPase_P-typ_cation-transptr_N"/>
</dbReference>
<keyword evidence="10 12" id="KW-1133">Transmembrane helix</keyword>
<dbReference type="InterPro" id="IPR006534">
    <property type="entry name" value="P-type_ATPase_IIIA"/>
</dbReference>
<evidence type="ECO:0000256" key="2">
    <source>
        <dbReference type="ARBA" id="ARBA00008804"/>
    </source>
</evidence>
<dbReference type="GO" id="GO:0120029">
    <property type="term" value="P:proton export across plasma membrane"/>
    <property type="evidence" value="ECO:0007669"/>
    <property type="project" value="InterPro"/>
</dbReference>
<dbReference type="PROSITE" id="PS00154">
    <property type="entry name" value="ATPASE_E1_E2"/>
    <property type="match status" value="1"/>
</dbReference>
<feature type="transmembrane region" description="Helical" evidence="12">
    <location>
        <begin position="688"/>
        <end position="708"/>
    </location>
</feature>
<evidence type="ECO:0000256" key="7">
    <source>
        <dbReference type="ARBA" id="ARBA00022840"/>
    </source>
</evidence>
<dbReference type="InterPro" id="IPR059000">
    <property type="entry name" value="ATPase_P-type_domA"/>
</dbReference>
<dbReference type="GO" id="GO:0016020">
    <property type="term" value="C:membrane"/>
    <property type="evidence" value="ECO:0007669"/>
    <property type="project" value="UniProtKB-SubCell"/>
</dbReference>
<dbReference type="InterPro" id="IPR023299">
    <property type="entry name" value="ATPase_P-typ_cyto_dom_N"/>
</dbReference>
<dbReference type="GO" id="GO:0005524">
    <property type="term" value="F:ATP binding"/>
    <property type="evidence" value="ECO:0007669"/>
    <property type="project" value="UniProtKB-KW"/>
</dbReference>
<dbReference type="FunFam" id="3.40.50.1000:FF:000211">
    <property type="entry name" value="Plasma membrane ATPase"/>
    <property type="match status" value="1"/>
</dbReference>
<evidence type="ECO:0000256" key="1">
    <source>
        <dbReference type="ARBA" id="ARBA00004141"/>
    </source>
</evidence>
<dbReference type="Pfam" id="PF00122">
    <property type="entry name" value="E1-E2_ATPase"/>
    <property type="match status" value="1"/>
</dbReference>
<dbReference type="PRINTS" id="PR00120">
    <property type="entry name" value="HATPASE"/>
</dbReference>
<protein>
    <submittedName>
        <fullName evidence="14">Plasma-membrane proton-efflux P-type ATPase</fullName>
    </submittedName>
</protein>
<feature type="transmembrane region" description="Helical" evidence="12">
    <location>
        <begin position="650"/>
        <end position="667"/>
    </location>
</feature>
<organism evidence="14 15">
    <name type="scientific">Acidithiobacillus ferrivorans SS3</name>
    <dbReference type="NCBI Taxonomy" id="743299"/>
    <lineage>
        <taxon>Bacteria</taxon>
        <taxon>Pseudomonadati</taxon>
        <taxon>Pseudomonadota</taxon>
        <taxon>Acidithiobacillia</taxon>
        <taxon>Acidithiobacillales</taxon>
        <taxon>Acidithiobacillaceae</taxon>
        <taxon>Acidithiobacillus</taxon>
    </lineage>
</organism>
<evidence type="ECO:0000256" key="6">
    <source>
        <dbReference type="ARBA" id="ARBA00022741"/>
    </source>
</evidence>
<dbReference type="Pfam" id="PF00690">
    <property type="entry name" value="Cation_ATPase_N"/>
    <property type="match status" value="1"/>
</dbReference>
<dbReference type="Proteomes" id="UP000009220">
    <property type="component" value="Chromosome"/>
</dbReference>
<feature type="transmembrane region" description="Helical" evidence="12">
    <location>
        <begin position="86"/>
        <end position="106"/>
    </location>
</feature>
<dbReference type="InterPro" id="IPR044492">
    <property type="entry name" value="P_typ_ATPase_HD_dom"/>
</dbReference>
<evidence type="ECO:0000256" key="3">
    <source>
        <dbReference type="ARBA" id="ARBA00022553"/>
    </source>
</evidence>
<keyword evidence="5" id="KW-0479">Metal-binding</keyword>
<dbReference type="SFLD" id="SFLDS00003">
    <property type="entry name" value="Haloacid_Dehalogenase"/>
    <property type="match status" value="1"/>
</dbReference>
<dbReference type="InterPro" id="IPR001757">
    <property type="entry name" value="P_typ_ATPase"/>
</dbReference>
<dbReference type="SFLD" id="SFLDF00027">
    <property type="entry name" value="p-type_atpase"/>
    <property type="match status" value="1"/>
</dbReference>
<dbReference type="Gene3D" id="2.70.150.10">
    <property type="entry name" value="Calcium-transporting ATPase, cytoplasmic transduction domain A"/>
    <property type="match status" value="1"/>
</dbReference>
<dbReference type="HOGENOM" id="CLU_002360_6_4_6"/>
<dbReference type="GO" id="GO:0008553">
    <property type="term" value="F:P-type proton-exporting transporter activity"/>
    <property type="evidence" value="ECO:0007669"/>
    <property type="project" value="InterPro"/>
</dbReference>